<comment type="similarity">
    <text evidence="1">In the C-terminal section; belongs to the transposase 35 family.</text>
</comment>
<name>A0A151AAH5_9EURY</name>
<comment type="caution">
    <text evidence="8">The sequence shown here is derived from an EMBL/GenBank/DDBJ whole genome shotgun (WGS) entry which is preliminary data.</text>
</comment>
<evidence type="ECO:0000313" key="9">
    <source>
        <dbReference type="Proteomes" id="UP000075321"/>
    </source>
</evidence>
<proteinExistence type="inferred from homology"/>
<keyword evidence="2" id="KW-0815">Transposition</keyword>
<dbReference type="RefSeq" id="WP_066384832.1">
    <property type="nucleotide sequence ID" value="NZ_LTAZ01000013.1"/>
</dbReference>
<feature type="region of interest" description="Disordered" evidence="5">
    <location>
        <begin position="92"/>
        <end position="114"/>
    </location>
</feature>
<evidence type="ECO:0000256" key="4">
    <source>
        <dbReference type="ARBA" id="ARBA00023172"/>
    </source>
</evidence>
<dbReference type="Pfam" id="PF01385">
    <property type="entry name" value="OrfB_IS605"/>
    <property type="match status" value="1"/>
</dbReference>
<evidence type="ECO:0000259" key="6">
    <source>
        <dbReference type="Pfam" id="PF01385"/>
    </source>
</evidence>
<dbReference type="GO" id="GO:0032196">
    <property type="term" value="P:transposition"/>
    <property type="evidence" value="ECO:0007669"/>
    <property type="project" value="UniProtKB-KW"/>
</dbReference>
<keyword evidence="3" id="KW-0238">DNA-binding</keyword>
<dbReference type="OrthoDB" id="284225at2157"/>
<dbReference type="PATRIC" id="fig|1008153.3.peg.3521"/>
<dbReference type="GO" id="GO:0006310">
    <property type="term" value="P:DNA recombination"/>
    <property type="evidence" value="ECO:0007669"/>
    <property type="project" value="UniProtKB-KW"/>
</dbReference>
<evidence type="ECO:0000313" key="8">
    <source>
        <dbReference type="EMBL" id="KYH24367.1"/>
    </source>
</evidence>
<dbReference type="InterPro" id="IPR001959">
    <property type="entry name" value="Transposase"/>
</dbReference>
<accession>A0A151AAH5</accession>
<gene>
    <name evidence="8" type="ORF">HAPAU_33500</name>
</gene>
<evidence type="ECO:0000256" key="5">
    <source>
        <dbReference type="SAM" id="MobiDB-lite"/>
    </source>
</evidence>
<dbReference type="Proteomes" id="UP000075321">
    <property type="component" value="Unassembled WGS sequence"/>
</dbReference>
<evidence type="ECO:0000259" key="7">
    <source>
        <dbReference type="Pfam" id="PF07282"/>
    </source>
</evidence>
<evidence type="ECO:0000256" key="3">
    <source>
        <dbReference type="ARBA" id="ARBA00023125"/>
    </source>
</evidence>
<dbReference type="InterPro" id="IPR010095">
    <property type="entry name" value="Cas12f1-like_TNB"/>
</dbReference>
<protein>
    <submittedName>
        <fullName evidence="8">Putative transposase</fullName>
    </submittedName>
</protein>
<evidence type="ECO:0000256" key="1">
    <source>
        <dbReference type="ARBA" id="ARBA00008761"/>
    </source>
</evidence>
<dbReference type="NCBIfam" id="NF040570">
    <property type="entry name" value="guided_TnpB"/>
    <property type="match status" value="1"/>
</dbReference>
<dbReference type="Pfam" id="PF07282">
    <property type="entry name" value="Cas12f1-like_TNB"/>
    <property type="match status" value="1"/>
</dbReference>
<dbReference type="NCBIfam" id="TIGR01766">
    <property type="entry name" value="IS200/IS605 family accessory protein TnpB-like domain"/>
    <property type="match status" value="1"/>
</dbReference>
<dbReference type="GO" id="GO:0003677">
    <property type="term" value="F:DNA binding"/>
    <property type="evidence" value="ECO:0007669"/>
    <property type="project" value="UniProtKB-KW"/>
</dbReference>
<keyword evidence="4" id="KW-0233">DNA recombination</keyword>
<feature type="domain" description="Cas12f1-like TNB" evidence="7">
    <location>
        <begin position="310"/>
        <end position="376"/>
    </location>
</feature>
<feature type="domain" description="Probable transposase IS891/IS1136/IS1341" evidence="6">
    <location>
        <begin position="185"/>
        <end position="284"/>
    </location>
</feature>
<keyword evidence="9" id="KW-1185">Reference proteome</keyword>
<reference evidence="8 9" key="1">
    <citation type="submission" date="2016-02" db="EMBL/GenBank/DDBJ databases">
        <title>Genome sequence of Halalkalicoccus paucihalophilus DSM 24557.</title>
        <authorList>
            <person name="Poehlein A."/>
            <person name="Daniel R."/>
        </authorList>
    </citation>
    <scope>NUCLEOTIDE SEQUENCE [LARGE SCALE GENOMIC DNA]</scope>
    <source>
        <strain evidence="8 9">DSM 24557</strain>
    </source>
</reference>
<dbReference type="AlphaFoldDB" id="A0A151AAH5"/>
<organism evidence="8 9">
    <name type="scientific">Halalkalicoccus paucihalophilus</name>
    <dbReference type="NCBI Taxonomy" id="1008153"/>
    <lineage>
        <taxon>Archaea</taxon>
        <taxon>Methanobacteriati</taxon>
        <taxon>Methanobacteriota</taxon>
        <taxon>Stenosarchaea group</taxon>
        <taxon>Halobacteria</taxon>
        <taxon>Halobacteriales</taxon>
        <taxon>Halococcaceae</taxon>
        <taxon>Halalkalicoccus</taxon>
    </lineage>
</organism>
<dbReference type="EMBL" id="LTAZ01000013">
    <property type="protein sequence ID" value="KYH24367.1"/>
    <property type="molecule type" value="Genomic_DNA"/>
</dbReference>
<evidence type="ECO:0000256" key="2">
    <source>
        <dbReference type="ARBA" id="ARBA00022578"/>
    </source>
</evidence>
<sequence>MRTHRTFEASITNPQQVSDDLDQLGRAASKLWNVGRYYAQEQWDETGEIPDDGELKSELKGHERYTDLHSQSSQRVLEELAEAFNGWFAKRRNGDSRARPPGYRKNGDSHPRSTVSFKAAGFKHDAQFTRVRLSKGRNLKEHRSDFVLCEYEMRPDVDLSEWDIQQVRAIHKYDEWRLHFVCRKVIDPEPPGDETAGVDLGISNVAALSFGGESILIPGNALKEDEYYFGRKKAKCDDSRSNERLRLDRKRTERRSHFLHTLSKHIVSECVERGVGTIVIGDLGGIRDDENGDPRNRGKHGNLDLHGWAFDRFTSILDYKAEVEGIDVTVESERDTSKMCSACGTKDGNQRVERGLYVCEECDTVANADVNGAENIRRKVTPSPAKDRSNGWLAQPSVHLFDRSEGSFAPREQVVDCKP</sequence>